<dbReference type="EMBL" id="MYFO01000027">
    <property type="protein sequence ID" value="TFE85264.1"/>
    <property type="molecule type" value="Genomic_DNA"/>
</dbReference>
<feature type="active site" description="Proton acceptor; for ring-opening step" evidence="3">
    <location>
        <position position="138"/>
    </location>
</feature>
<evidence type="ECO:0000313" key="6">
    <source>
        <dbReference type="Proteomes" id="UP000298246"/>
    </source>
</evidence>
<dbReference type="InterPro" id="IPR037171">
    <property type="entry name" value="NagB/RpiA_transferase-like"/>
</dbReference>
<keyword evidence="2 3" id="KW-0119">Carbohydrate metabolism</keyword>
<comment type="pathway">
    <text evidence="3">Amino-sugar metabolism; N-acetylneuraminate degradation; D-fructose 6-phosphate from N-acetylneuraminate: step 5/5.</text>
</comment>
<dbReference type="OrthoDB" id="9791139at2"/>
<dbReference type="CDD" id="cd01399">
    <property type="entry name" value="GlcN6P_deaminase"/>
    <property type="match status" value="1"/>
</dbReference>
<evidence type="ECO:0000256" key="3">
    <source>
        <dbReference type="HAMAP-Rule" id="MF_01241"/>
    </source>
</evidence>
<evidence type="ECO:0000259" key="4">
    <source>
        <dbReference type="Pfam" id="PF01182"/>
    </source>
</evidence>
<dbReference type="AlphaFoldDB" id="A0A4Y8PX57"/>
<dbReference type="Gene3D" id="3.40.50.1360">
    <property type="match status" value="1"/>
</dbReference>
<comment type="caution">
    <text evidence="3">Lacks conserved residue(s) required for the propagation of feature annotation.</text>
</comment>
<dbReference type="SUPFAM" id="SSF100950">
    <property type="entry name" value="NagB/RpiA/CoA transferase-like"/>
    <property type="match status" value="1"/>
</dbReference>
<organism evidence="5 6">
    <name type="scientific">Paenibacillus athensensis</name>
    <dbReference type="NCBI Taxonomy" id="1967502"/>
    <lineage>
        <taxon>Bacteria</taxon>
        <taxon>Bacillati</taxon>
        <taxon>Bacillota</taxon>
        <taxon>Bacilli</taxon>
        <taxon>Bacillales</taxon>
        <taxon>Paenibacillaceae</taxon>
        <taxon>Paenibacillus</taxon>
    </lineage>
</organism>
<comment type="catalytic activity">
    <reaction evidence="3">
        <text>alpha-D-glucosamine 6-phosphate + H2O = beta-D-fructose 6-phosphate + NH4(+)</text>
        <dbReference type="Rhea" id="RHEA:12172"/>
        <dbReference type="ChEBI" id="CHEBI:15377"/>
        <dbReference type="ChEBI" id="CHEBI:28938"/>
        <dbReference type="ChEBI" id="CHEBI:57634"/>
        <dbReference type="ChEBI" id="CHEBI:75989"/>
        <dbReference type="EC" id="3.5.99.6"/>
    </reaction>
</comment>
<dbReference type="UniPathway" id="UPA00629">
    <property type="reaction ID" value="UER00684"/>
</dbReference>
<dbReference type="GO" id="GO:0042802">
    <property type="term" value="F:identical protein binding"/>
    <property type="evidence" value="ECO:0007669"/>
    <property type="project" value="TreeGrafter"/>
</dbReference>
<proteinExistence type="inferred from homology"/>
<dbReference type="GO" id="GO:0006043">
    <property type="term" value="P:glucosamine catabolic process"/>
    <property type="evidence" value="ECO:0007669"/>
    <property type="project" value="TreeGrafter"/>
</dbReference>
<dbReference type="PANTHER" id="PTHR11280">
    <property type="entry name" value="GLUCOSAMINE-6-PHOSPHATE ISOMERASE"/>
    <property type="match status" value="1"/>
</dbReference>
<gene>
    <name evidence="3" type="primary">nagB</name>
    <name evidence="5" type="ORF">B5M42_17925</name>
</gene>
<feature type="active site" description="For ring-opening step" evidence="3">
    <location>
        <position position="143"/>
    </location>
</feature>
<evidence type="ECO:0000313" key="5">
    <source>
        <dbReference type="EMBL" id="TFE85264.1"/>
    </source>
</evidence>
<dbReference type="Pfam" id="PF01182">
    <property type="entry name" value="Glucosamine_iso"/>
    <property type="match status" value="1"/>
</dbReference>
<dbReference type="GO" id="GO:0005975">
    <property type="term" value="P:carbohydrate metabolic process"/>
    <property type="evidence" value="ECO:0007669"/>
    <property type="project" value="InterPro"/>
</dbReference>
<dbReference type="RefSeq" id="WP_134755278.1">
    <property type="nucleotide sequence ID" value="NZ_MYFO02000004.1"/>
</dbReference>
<dbReference type="PANTHER" id="PTHR11280:SF5">
    <property type="entry name" value="GLUCOSAMINE-6-PHOSPHATE ISOMERASE"/>
    <property type="match status" value="1"/>
</dbReference>
<sequence length="242" mass="26348">MNIHRFQNTQELNEAGAGIIAGLVQLQPRVVLGLATGGTPVGIYEELVKAYRKGRISFKGVTSFNLDEYVGLPEGHPESYRSYMNHHLFNHVDLPPAQAHIPNANAADPAAECLNYDRLLDEAKQIDLQILGLGHNGHIGFNEPDHSLVSGTHLVELKPATREANARFFNSPDEVPTHALTMGVGTILKAKTILLVVRGADKAEIVHQALTGPITTELPASLLQTHPHLVVLLDAEAGRYFE</sequence>
<feature type="active site" description="For ring-opening step" evidence="3">
    <location>
        <position position="136"/>
    </location>
</feature>
<dbReference type="EC" id="3.5.99.6" evidence="3"/>
<dbReference type="HAMAP" id="MF_01241">
    <property type="entry name" value="GlcN6P_deamin"/>
    <property type="match status" value="1"/>
</dbReference>
<dbReference type="GO" id="GO:0004342">
    <property type="term" value="F:glucosamine-6-phosphate deaminase activity"/>
    <property type="evidence" value="ECO:0007669"/>
    <property type="project" value="UniProtKB-UniRule"/>
</dbReference>
<protein>
    <recommendedName>
        <fullName evidence="3">Glucosamine-6-phosphate deaminase</fullName>
        <ecNumber evidence="3">3.5.99.6</ecNumber>
    </recommendedName>
    <alternativeName>
        <fullName evidence="3">GlcN6P deaminase</fullName>
        <shortName evidence="3">GNPDA</shortName>
    </alternativeName>
    <alternativeName>
        <fullName evidence="3">Glucosamine-6-phosphate isomerase</fullName>
    </alternativeName>
</protein>
<dbReference type="NCBIfam" id="TIGR00502">
    <property type="entry name" value="nagB"/>
    <property type="match status" value="1"/>
</dbReference>
<dbReference type="GO" id="GO:0006046">
    <property type="term" value="P:N-acetylglucosamine catabolic process"/>
    <property type="evidence" value="ECO:0007669"/>
    <property type="project" value="UniProtKB-UniRule"/>
</dbReference>
<comment type="similarity">
    <text evidence="3">Belongs to the glucosamine/galactosamine-6-phosphate isomerase family. NagB subfamily.</text>
</comment>
<evidence type="ECO:0000256" key="1">
    <source>
        <dbReference type="ARBA" id="ARBA00022801"/>
    </source>
</evidence>
<dbReference type="GO" id="GO:0019262">
    <property type="term" value="P:N-acetylneuraminate catabolic process"/>
    <property type="evidence" value="ECO:0007669"/>
    <property type="project" value="UniProtKB-UniRule"/>
</dbReference>
<dbReference type="InterPro" id="IPR004547">
    <property type="entry name" value="Glucosamine6P_isomerase"/>
</dbReference>
<feature type="active site" description="Proton acceptor; for enolization step" evidence="3">
    <location>
        <position position="67"/>
    </location>
</feature>
<comment type="function">
    <text evidence="3">Catalyzes the reversible isomerization-deamination of glucosamine 6-phosphate (GlcN6P) to form fructose 6-phosphate (Fru6P) and ammonium ion.</text>
</comment>
<dbReference type="InterPro" id="IPR006148">
    <property type="entry name" value="Glc/Gal-6P_isomerase"/>
</dbReference>
<comment type="caution">
    <text evidence="5">The sequence shown here is derived from an EMBL/GenBank/DDBJ whole genome shotgun (WGS) entry which is preliminary data.</text>
</comment>
<reference evidence="5 6" key="1">
    <citation type="submission" date="2017-03" db="EMBL/GenBank/DDBJ databases">
        <title>Isolation of Levoglucosan Utilizing Bacteria.</title>
        <authorList>
            <person name="Arya A.S."/>
        </authorList>
    </citation>
    <scope>NUCLEOTIDE SEQUENCE [LARGE SCALE GENOMIC DNA]</scope>
    <source>
        <strain evidence="5 6">MEC069</strain>
    </source>
</reference>
<evidence type="ECO:0000256" key="2">
    <source>
        <dbReference type="ARBA" id="ARBA00023277"/>
    </source>
</evidence>
<feature type="domain" description="Glucosamine/galactosamine-6-phosphate isomerase" evidence="4">
    <location>
        <begin position="14"/>
        <end position="226"/>
    </location>
</feature>
<accession>A0A4Y8PX57</accession>
<keyword evidence="6" id="KW-1185">Reference proteome</keyword>
<dbReference type="GO" id="GO:0005737">
    <property type="term" value="C:cytoplasm"/>
    <property type="evidence" value="ECO:0007669"/>
    <property type="project" value="TreeGrafter"/>
</dbReference>
<dbReference type="Proteomes" id="UP000298246">
    <property type="component" value="Unassembled WGS sequence"/>
</dbReference>
<name>A0A4Y8PX57_9BACL</name>
<keyword evidence="1 3" id="KW-0378">Hydrolase</keyword>